<comment type="similarity">
    <text evidence="1 5">Belongs to the cyclin family.</text>
</comment>
<dbReference type="GO" id="GO:0051301">
    <property type="term" value="P:cell division"/>
    <property type="evidence" value="ECO:0007669"/>
    <property type="project" value="UniProtKB-KW"/>
</dbReference>
<evidence type="ECO:0000313" key="7">
    <source>
        <dbReference type="EMBL" id="CCF57500.1"/>
    </source>
</evidence>
<dbReference type="HOGENOM" id="CLU_033561_2_0_1"/>
<dbReference type="Proteomes" id="UP000005220">
    <property type="component" value="Chromosome 3"/>
</dbReference>
<dbReference type="GeneID" id="13885418"/>
<organism evidence="7 8">
    <name type="scientific">Kazachstania africana (strain ATCC 22294 / BCRC 22015 / CBS 2517 / CECT 1963 / NBRC 1671 / NRRL Y-8276)</name>
    <name type="common">Yeast</name>
    <name type="synonym">Kluyveromyces africanus</name>
    <dbReference type="NCBI Taxonomy" id="1071382"/>
    <lineage>
        <taxon>Eukaryota</taxon>
        <taxon>Fungi</taxon>
        <taxon>Dikarya</taxon>
        <taxon>Ascomycota</taxon>
        <taxon>Saccharomycotina</taxon>
        <taxon>Saccharomycetes</taxon>
        <taxon>Saccharomycetales</taxon>
        <taxon>Saccharomycetaceae</taxon>
        <taxon>Kazachstania</taxon>
    </lineage>
</organism>
<evidence type="ECO:0000256" key="4">
    <source>
        <dbReference type="ARBA" id="ARBA00023306"/>
    </source>
</evidence>
<evidence type="ECO:0000256" key="2">
    <source>
        <dbReference type="ARBA" id="ARBA00022618"/>
    </source>
</evidence>
<keyword evidence="8" id="KW-1185">Reference proteome</keyword>
<dbReference type="SMART" id="SM00385">
    <property type="entry name" value="CYCLIN"/>
    <property type="match status" value="1"/>
</dbReference>
<dbReference type="CDD" id="cd20559">
    <property type="entry name" value="CYCLIN_ScCLN_like"/>
    <property type="match status" value="1"/>
</dbReference>
<feature type="domain" description="Cyclin-like" evidence="6">
    <location>
        <begin position="84"/>
        <end position="170"/>
    </location>
</feature>
<dbReference type="InterPro" id="IPR039361">
    <property type="entry name" value="Cyclin"/>
</dbReference>
<reference evidence="7 8" key="1">
    <citation type="journal article" date="2011" name="Proc. Natl. Acad. Sci. U.S.A.">
        <title>Evolutionary erosion of yeast sex chromosomes by mating-type switching accidents.</title>
        <authorList>
            <person name="Gordon J.L."/>
            <person name="Armisen D."/>
            <person name="Proux-Wera E."/>
            <person name="Oheigeartaigh S.S."/>
            <person name="Byrne K.P."/>
            <person name="Wolfe K.H."/>
        </authorList>
    </citation>
    <scope>NUCLEOTIDE SEQUENCE [LARGE SCALE GENOMIC DNA]</scope>
    <source>
        <strain evidence="8">ATCC 22294 / BCRC 22015 / CBS 2517 / CECT 1963 / NBRC 1671 / NRRL Y-8276</strain>
    </source>
</reference>
<evidence type="ECO:0000256" key="1">
    <source>
        <dbReference type="ARBA" id="ARBA00008742"/>
    </source>
</evidence>
<dbReference type="InterPro" id="IPR013763">
    <property type="entry name" value="Cyclin-like_dom"/>
</dbReference>
<dbReference type="GO" id="GO:0044843">
    <property type="term" value="P:cell cycle G1/S phase transition"/>
    <property type="evidence" value="ECO:0007669"/>
    <property type="project" value="UniProtKB-ARBA"/>
</dbReference>
<dbReference type="Pfam" id="PF00134">
    <property type="entry name" value="Cyclin_N"/>
    <property type="match status" value="1"/>
</dbReference>
<dbReference type="GO" id="GO:0016538">
    <property type="term" value="F:cyclin-dependent protein serine/threonine kinase regulator activity"/>
    <property type="evidence" value="ECO:0007669"/>
    <property type="project" value="UniProtKB-ARBA"/>
</dbReference>
<dbReference type="InParanoid" id="H2AT00"/>
<dbReference type="FunFam" id="1.10.472.10:FF:000010">
    <property type="entry name" value="G1/S-specific cyclin Cln1"/>
    <property type="match status" value="1"/>
</dbReference>
<protein>
    <recommendedName>
        <fullName evidence="6">Cyclin-like domain-containing protein</fullName>
    </recommendedName>
</protein>
<dbReference type="SUPFAM" id="SSF47954">
    <property type="entry name" value="Cyclin-like"/>
    <property type="match status" value="1"/>
</dbReference>
<dbReference type="GO" id="GO:0044772">
    <property type="term" value="P:mitotic cell cycle phase transition"/>
    <property type="evidence" value="ECO:0007669"/>
    <property type="project" value="UniProtKB-ARBA"/>
</dbReference>
<proteinExistence type="inferred from homology"/>
<dbReference type="eggNOG" id="KOG0653">
    <property type="taxonomic scope" value="Eukaryota"/>
</dbReference>
<dbReference type="InterPro" id="IPR006671">
    <property type="entry name" value="Cyclin_N"/>
</dbReference>
<dbReference type="STRING" id="1071382.H2AT00"/>
<dbReference type="OrthoDB" id="5590282at2759"/>
<dbReference type="InterPro" id="IPR036915">
    <property type="entry name" value="Cyclin-like_sf"/>
</dbReference>
<dbReference type="FunCoup" id="H2AT00">
    <property type="interactions" value="280"/>
</dbReference>
<dbReference type="Gene3D" id="1.10.472.10">
    <property type="entry name" value="Cyclin-like"/>
    <property type="match status" value="1"/>
</dbReference>
<evidence type="ECO:0000256" key="5">
    <source>
        <dbReference type="RuleBase" id="RU000383"/>
    </source>
</evidence>
<dbReference type="RefSeq" id="XP_003956635.1">
    <property type="nucleotide sequence ID" value="XM_003956586.1"/>
</dbReference>
<dbReference type="GO" id="GO:0051726">
    <property type="term" value="P:regulation of cell cycle"/>
    <property type="evidence" value="ECO:0007669"/>
    <property type="project" value="UniProtKB-ARBA"/>
</dbReference>
<evidence type="ECO:0000256" key="3">
    <source>
        <dbReference type="ARBA" id="ARBA00023127"/>
    </source>
</evidence>
<accession>H2AT00</accession>
<keyword evidence="2" id="KW-0132">Cell division</keyword>
<keyword evidence="4" id="KW-0131">Cell cycle</keyword>
<dbReference type="PANTHER" id="PTHR10177">
    <property type="entry name" value="CYCLINS"/>
    <property type="match status" value="1"/>
</dbReference>
<name>H2AT00_KAZAF</name>
<gene>
    <name evidence="7" type="primary">KAFR0C05090</name>
    <name evidence="7" type="ORF">KAFR_0C05090</name>
</gene>
<dbReference type="KEGG" id="kaf:KAFR_0C05090"/>
<evidence type="ECO:0000259" key="6">
    <source>
        <dbReference type="SMART" id="SM00385"/>
    </source>
</evidence>
<dbReference type="EMBL" id="HE650823">
    <property type="protein sequence ID" value="CCF57500.1"/>
    <property type="molecule type" value="Genomic_DNA"/>
</dbReference>
<sequence>MINEPTAVNLIELSKTRHRISSMKSNDTNLVKRELLCHQSTINEYKDKIINHLFKNEFNSNIPNLSCFNSQPSIDSNMRCLIFEFIVCCHSRLSLSTKTLFATFNLIDNYTSKFIIKNYNYQLLALTSLWIASKNFDLKRNTPTLNMLRNLCCNTYSKQQFKDMELHILKSFDWSLSMMNPTPDTFIDLNLFQRIENNHNQVNINNIRILSLMLCELTYFNLNLRFKTQFSNLSNLIVDISIALETNNLTRLTDFEVTFLKDLFNTNFNIPSCFKLKYDNFKISKILDFKERVTNMNDSLILDDYFGPIIDTRHQQQQEKIRLRHTVGSKTSAIITNISMPLTPTTPIYIKKRYLDEVDDEDESEHDSCKRICN</sequence>
<dbReference type="AlphaFoldDB" id="H2AT00"/>
<evidence type="ECO:0000313" key="8">
    <source>
        <dbReference type="Proteomes" id="UP000005220"/>
    </source>
</evidence>
<keyword evidence="3 5" id="KW-0195">Cyclin</keyword>